<gene>
    <name evidence="4" type="ORF">CY34DRAFT_798878</name>
</gene>
<dbReference type="GO" id="GO:0044571">
    <property type="term" value="P:[2Fe-2S] cluster assembly"/>
    <property type="evidence" value="ECO:0007669"/>
    <property type="project" value="InterPro"/>
</dbReference>
<comment type="similarity">
    <text evidence="1">Belongs to the HscB family.</text>
</comment>
<dbReference type="SUPFAM" id="SSF47144">
    <property type="entry name" value="HSC20 (HSCB), C-terminal oligomerisation domain"/>
    <property type="match status" value="1"/>
</dbReference>
<feature type="domain" description="Co-chaperone HscB C-terminal oligomerisation" evidence="3">
    <location>
        <begin position="168"/>
        <end position="238"/>
    </location>
</feature>
<dbReference type="FunCoup" id="A0A0D0BY70">
    <property type="interactions" value="261"/>
</dbReference>
<organism evidence="4 5">
    <name type="scientific">Suillus luteus UH-Slu-Lm8-n1</name>
    <dbReference type="NCBI Taxonomy" id="930992"/>
    <lineage>
        <taxon>Eukaryota</taxon>
        <taxon>Fungi</taxon>
        <taxon>Dikarya</taxon>
        <taxon>Basidiomycota</taxon>
        <taxon>Agaricomycotina</taxon>
        <taxon>Agaricomycetes</taxon>
        <taxon>Agaricomycetidae</taxon>
        <taxon>Boletales</taxon>
        <taxon>Suillineae</taxon>
        <taxon>Suillaceae</taxon>
        <taxon>Suillus</taxon>
    </lineage>
</organism>
<dbReference type="NCBIfam" id="TIGR00714">
    <property type="entry name" value="hscB"/>
    <property type="match status" value="1"/>
</dbReference>
<dbReference type="HOGENOM" id="CLU_068529_0_1_1"/>
<evidence type="ECO:0000313" key="5">
    <source>
        <dbReference type="Proteomes" id="UP000054485"/>
    </source>
</evidence>
<dbReference type="InterPro" id="IPR036386">
    <property type="entry name" value="HscB_C_sf"/>
</dbReference>
<dbReference type="STRING" id="930992.A0A0D0BY70"/>
<dbReference type="GO" id="GO:0051087">
    <property type="term" value="F:protein-folding chaperone binding"/>
    <property type="evidence" value="ECO:0007669"/>
    <property type="project" value="InterPro"/>
</dbReference>
<proteinExistence type="inferred from homology"/>
<accession>A0A0D0BY70</accession>
<dbReference type="PANTHER" id="PTHR14021">
    <property type="entry name" value="IRON-SULFUR CLUSTER CO-CHAPERONE PROTEIN HSCB"/>
    <property type="match status" value="1"/>
</dbReference>
<dbReference type="Gene3D" id="1.10.287.110">
    <property type="entry name" value="DnaJ domain"/>
    <property type="match status" value="1"/>
</dbReference>
<reference evidence="5" key="2">
    <citation type="submission" date="2015-01" db="EMBL/GenBank/DDBJ databases">
        <title>Evolutionary Origins and Diversification of the Mycorrhizal Mutualists.</title>
        <authorList>
            <consortium name="DOE Joint Genome Institute"/>
            <consortium name="Mycorrhizal Genomics Consortium"/>
            <person name="Kohler A."/>
            <person name="Kuo A."/>
            <person name="Nagy L.G."/>
            <person name="Floudas D."/>
            <person name="Copeland A."/>
            <person name="Barry K.W."/>
            <person name="Cichocki N."/>
            <person name="Veneault-Fourrey C."/>
            <person name="LaButti K."/>
            <person name="Lindquist E.A."/>
            <person name="Lipzen A."/>
            <person name="Lundell T."/>
            <person name="Morin E."/>
            <person name="Murat C."/>
            <person name="Riley R."/>
            <person name="Ohm R."/>
            <person name="Sun H."/>
            <person name="Tunlid A."/>
            <person name="Henrissat B."/>
            <person name="Grigoriev I.V."/>
            <person name="Hibbett D.S."/>
            <person name="Martin F."/>
        </authorList>
    </citation>
    <scope>NUCLEOTIDE SEQUENCE [LARGE SCALE GENOMIC DNA]</scope>
    <source>
        <strain evidence="5">UH-Slu-Lm8-n1</strain>
    </source>
</reference>
<dbReference type="OrthoDB" id="448954at2759"/>
<dbReference type="GO" id="GO:0005739">
    <property type="term" value="C:mitochondrion"/>
    <property type="evidence" value="ECO:0007669"/>
    <property type="project" value="TreeGrafter"/>
</dbReference>
<dbReference type="Pfam" id="PF07743">
    <property type="entry name" value="HSCB_C"/>
    <property type="match status" value="1"/>
</dbReference>
<dbReference type="Proteomes" id="UP000054485">
    <property type="component" value="Unassembled WGS sequence"/>
</dbReference>
<dbReference type="Gene3D" id="1.20.1280.20">
    <property type="entry name" value="HscB, C-terminal domain"/>
    <property type="match status" value="1"/>
</dbReference>
<evidence type="ECO:0000313" key="4">
    <source>
        <dbReference type="EMBL" id="KIK47798.1"/>
    </source>
</evidence>
<reference evidence="4 5" key="1">
    <citation type="submission" date="2014-04" db="EMBL/GenBank/DDBJ databases">
        <authorList>
            <consortium name="DOE Joint Genome Institute"/>
            <person name="Kuo A."/>
            <person name="Ruytinx J."/>
            <person name="Rineau F."/>
            <person name="Colpaert J."/>
            <person name="Kohler A."/>
            <person name="Nagy L.G."/>
            <person name="Floudas D."/>
            <person name="Copeland A."/>
            <person name="Barry K.W."/>
            <person name="Cichocki N."/>
            <person name="Veneault-Fourrey C."/>
            <person name="LaButti K."/>
            <person name="Lindquist E.A."/>
            <person name="Lipzen A."/>
            <person name="Lundell T."/>
            <person name="Morin E."/>
            <person name="Murat C."/>
            <person name="Sun H."/>
            <person name="Tunlid A."/>
            <person name="Henrissat B."/>
            <person name="Grigoriev I.V."/>
            <person name="Hibbett D.S."/>
            <person name="Martin F."/>
            <person name="Nordberg H.P."/>
            <person name="Cantor M.N."/>
            <person name="Hua S.X."/>
        </authorList>
    </citation>
    <scope>NUCLEOTIDE SEQUENCE [LARGE SCALE GENOMIC DNA]</scope>
    <source>
        <strain evidence="4 5">UH-Slu-Lm8-n1</strain>
    </source>
</reference>
<dbReference type="EMBL" id="KN835143">
    <property type="protein sequence ID" value="KIK47798.1"/>
    <property type="molecule type" value="Genomic_DNA"/>
</dbReference>
<dbReference type="InterPro" id="IPR009073">
    <property type="entry name" value="HscB_oligo_C"/>
</dbReference>
<dbReference type="InterPro" id="IPR036869">
    <property type="entry name" value="J_dom_sf"/>
</dbReference>
<dbReference type="PANTHER" id="PTHR14021:SF15">
    <property type="entry name" value="IRON-SULFUR CLUSTER CO-CHAPERONE PROTEIN HSCB"/>
    <property type="match status" value="1"/>
</dbReference>
<dbReference type="AlphaFoldDB" id="A0A0D0BY70"/>
<keyword evidence="5" id="KW-1185">Reference proteome</keyword>
<protein>
    <recommendedName>
        <fullName evidence="3">Co-chaperone HscB C-terminal oligomerisation domain-containing protein</fullName>
    </recommendedName>
</protein>
<dbReference type="InParanoid" id="A0A0D0BY70"/>
<dbReference type="InterPro" id="IPR004640">
    <property type="entry name" value="HscB"/>
</dbReference>
<evidence type="ECO:0000256" key="1">
    <source>
        <dbReference type="ARBA" id="ARBA00010476"/>
    </source>
</evidence>
<dbReference type="SUPFAM" id="SSF46565">
    <property type="entry name" value="Chaperone J-domain"/>
    <property type="match status" value="1"/>
</dbReference>
<dbReference type="GO" id="GO:0051259">
    <property type="term" value="P:protein complex oligomerization"/>
    <property type="evidence" value="ECO:0007669"/>
    <property type="project" value="InterPro"/>
</dbReference>
<name>A0A0D0BY70_9AGAM</name>
<keyword evidence="2" id="KW-0143">Chaperone</keyword>
<dbReference type="GO" id="GO:0001671">
    <property type="term" value="F:ATPase activator activity"/>
    <property type="evidence" value="ECO:0007669"/>
    <property type="project" value="InterPro"/>
</dbReference>
<evidence type="ECO:0000259" key="3">
    <source>
        <dbReference type="Pfam" id="PF07743"/>
    </source>
</evidence>
<evidence type="ECO:0000256" key="2">
    <source>
        <dbReference type="ARBA" id="ARBA00023186"/>
    </source>
</evidence>
<sequence length="244" mass="27164">MFRPFLVRAVGAARATHGLLALSNGNYARAFADNASSPSSRHSVVTSLTKTCPSCGTILPTVLPVCPNCNYIARIHDSVSYHDILGIPYEPNPFVVDTAVLKRRFIEAQRVSHPDAWATKSEFQRDVALHVSNTVNAAYKALSSPLHRIEYILQRNGFMTEEADPLEDLELISEIMEVREEIEAGDIDRIRTIQEDNEKKISEVVSSITKAVAEKDWEVTKVAAVRLKYLNGIADAVKKRLDNM</sequence>